<gene>
    <name evidence="1" type="ORF">PEPMIC_00866</name>
</gene>
<evidence type="ECO:0000313" key="1">
    <source>
        <dbReference type="EMBL" id="EDP24284.1"/>
    </source>
</evidence>
<dbReference type="AlphaFoldDB" id="A8SL43"/>
<dbReference type="RefSeq" id="WP_004832753.1">
    <property type="nucleotide sequence ID" value="NZ_DS483517.1"/>
</dbReference>
<dbReference type="Gene3D" id="3.10.450.50">
    <property type="match status" value="1"/>
</dbReference>
<evidence type="ECO:0000313" key="2">
    <source>
        <dbReference type="Proteomes" id="UP000003162"/>
    </source>
</evidence>
<accession>A8SL43</accession>
<proteinExistence type="predicted"/>
<dbReference type="EMBL" id="ABEE02000016">
    <property type="protein sequence ID" value="EDP24284.1"/>
    <property type="molecule type" value="Genomic_DNA"/>
</dbReference>
<sequence length="109" mass="13178">MDNRDILYTFFKAENERNWELYKQFLHPEVCWELFSKEKKKIVGIENYMKTIKNAYLNTDSKFSCIDMQISKSGNRIATYLVNNFGVRSLDIFDFKDGKIYREYEFILD</sequence>
<name>A8SL43_9FIRM</name>
<evidence type="ECO:0008006" key="3">
    <source>
        <dbReference type="Google" id="ProtNLM"/>
    </source>
</evidence>
<reference evidence="1 2" key="2">
    <citation type="submission" date="2007-09" db="EMBL/GenBank/DDBJ databases">
        <authorList>
            <person name="Fulton L."/>
            <person name="Clifton S."/>
            <person name="Fulton B."/>
            <person name="Xu J."/>
            <person name="Minx P."/>
            <person name="Pepin K.H."/>
            <person name="Johnson M."/>
            <person name="Thiruvilangam P."/>
            <person name="Bhonagiri V."/>
            <person name="Nash W.E."/>
            <person name="Mardis E.R."/>
            <person name="Wilson R.K."/>
        </authorList>
    </citation>
    <scope>NUCLEOTIDE SEQUENCE [LARGE SCALE GENOMIC DNA]</scope>
    <source>
        <strain evidence="1 2">ATCC 33270</strain>
    </source>
</reference>
<dbReference type="SUPFAM" id="SSF54427">
    <property type="entry name" value="NTF2-like"/>
    <property type="match status" value="1"/>
</dbReference>
<dbReference type="Proteomes" id="UP000003162">
    <property type="component" value="Unassembled WGS sequence"/>
</dbReference>
<reference evidence="1 2" key="1">
    <citation type="submission" date="2007-09" db="EMBL/GenBank/DDBJ databases">
        <title>Draft genome sequence of Peptostreptococcus micros (ATCC 33270).</title>
        <authorList>
            <person name="Sudarsanam P."/>
            <person name="Ley R."/>
            <person name="Guruge J."/>
            <person name="Turnbaugh P.J."/>
            <person name="Mahowald M."/>
            <person name="Liep D."/>
            <person name="Gordon J."/>
        </authorList>
    </citation>
    <scope>NUCLEOTIDE SEQUENCE [LARGE SCALE GENOMIC DNA]</scope>
    <source>
        <strain evidence="1 2">ATCC 33270</strain>
    </source>
</reference>
<dbReference type="HOGENOM" id="CLU_158619_0_0_9"/>
<dbReference type="InterPro" id="IPR032710">
    <property type="entry name" value="NTF2-like_dom_sf"/>
</dbReference>
<comment type="caution">
    <text evidence="1">The sequence shown here is derived from an EMBL/GenBank/DDBJ whole genome shotgun (WGS) entry which is preliminary data.</text>
</comment>
<protein>
    <recommendedName>
        <fullName evidence="3">SnoaL-like domain-containing protein</fullName>
    </recommendedName>
</protein>
<dbReference type="eggNOG" id="COG0456">
    <property type="taxonomic scope" value="Bacteria"/>
</dbReference>
<dbReference type="GeneID" id="93385109"/>
<organism evidence="1 2">
    <name type="scientific">Parvimonas micra ATCC 33270</name>
    <dbReference type="NCBI Taxonomy" id="411465"/>
    <lineage>
        <taxon>Bacteria</taxon>
        <taxon>Bacillati</taxon>
        <taxon>Bacillota</taxon>
        <taxon>Tissierellia</taxon>
        <taxon>Tissierellales</taxon>
        <taxon>Peptoniphilaceae</taxon>
        <taxon>Parvimonas</taxon>
    </lineage>
</organism>